<name>A0A5A9ZTU2_9RHOB</name>
<dbReference type="Pfam" id="PF13468">
    <property type="entry name" value="Glyoxalase_3"/>
    <property type="match status" value="1"/>
</dbReference>
<dbReference type="RefSeq" id="WP_111362194.1">
    <property type="nucleotide sequence ID" value="NZ_JASHJG010000026.1"/>
</dbReference>
<dbReference type="EMBL" id="VINQ01000001">
    <property type="protein sequence ID" value="KAA0920778.1"/>
    <property type="molecule type" value="Genomic_DNA"/>
</dbReference>
<organism evidence="2 3">
    <name type="scientific">Aquicoccus porphyridii</name>
    <dbReference type="NCBI Taxonomy" id="1852029"/>
    <lineage>
        <taxon>Bacteria</taxon>
        <taxon>Pseudomonadati</taxon>
        <taxon>Pseudomonadota</taxon>
        <taxon>Alphaproteobacteria</taxon>
        <taxon>Rhodobacterales</taxon>
        <taxon>Paracoccaceae</taxon>
        <taxon>Aquicoccus</taxon>
    </lineage>
</organism>
<proteinExistence type="predicted"/>
<dbReference type="InterPro" id="IPR029068">
    <property type="entry name" value="Glyas_Bleomycin-R_OHBP_Dase"/>
</dbReference>
<feature type="domain" description="Glyoxalase-like" evidence="1">
    <location>
        <begin position="4"/>
        <end position="175"/>
    </location>
</feature>
<comment type="caution">
    <text evidence="2">The sequence shown here is derived from an EMBL/GenBank/DDBJ whole genome shotgun (WGS) entry which is preliminary data.</text>
</comment>
<dbReference type="InterPro" id="IPR025870">
    <property type="entry name" value="Glyoxalase-like_dom"/>
</dbReference>
<accession>A0A5A9ZTU2</accession>
<dbReference type="AlphaFoldDB" id="A0A5A9ZTU2"/>
<evidence type="ECO:0000259" key="1">
    <source>
        <dbReference type="Pfam" id="PF13468"/>
    </source>
</evidence>
<protein>
    <submittedName>
        <fullName evidence="2">VOC family protein</fullName>
    </submittedName>
</protein>
<sequence length="204" mass="21998">MLKLDHLAVAATDLEEGRAHIEAALGVATQPGGKHANFGTHNVLLGLEDGIYLEAIAIDPDAPDPGRRRWFDLDDFTGPPRLANWICQTGDIDEALALSPAGMGPATDQRRDDLHWQMAAGENGHLPLEGTYPAVIAWGNTPHPSTRLASTGIRLERLIVTSPVAAALRSTLRHLLADARIVIEQGDKSLRAEFSTPSGRRVLE</sequence>
<keyword evidence="3" id="KW-1185">Reference proteome</keyword>
<gene>
    <name evidence="2" type="ORF">FLO80_00970</name>
</gene>
<evidence type="ECO:0000313" key="2">
    <source>
        <dbReference type="EMBL" id="KAA0920778.1"/>
    </source>
</evidence>
<dbReference type="Proteomes" id="UP000325291">
    <property type="component" value="Unassembled WGS sequence"/>
</dbReference>
<reference evidence="2 3" key="1">
    <citation type="submission" date="2019-07" db="EMBL/GenBank/DDBJ databases">
        <title>Aquicoccus porphyridii gen. nov., sp. nov., isolated from a small marine red alga, Porphyridium marinum.</title>
        <authorList>
            <person name="Liu L."/>
        </authorList>
    </citation>
    <scope>NUCLEOTIDE SEQUENCE [LARGE SCALE GENOMIC DNA]</scope>
    <source>
        <strain evidence="2 3">L1 8-17</strain>
    </source>
</reference>
<dbReference type="Gene3D" id="3.10.180.10">
    <property type="entry name" value="2,3-Dihydroxybiphenyl 1,2-Dioxygenase, domain 1"/>
    <property type="match status" value="1"/>
</dbReference>
<evidence type="ECO:0000313" key="3">
    <source>
        <dbReference type="Proteomes" id="UP000325291"/>
    </source>
</evidence>